<proteinExistence type="inferred from homology"/>
<dbReference type="InterPro" id="IPR020855">
    <property type="entry name" value="Ureohydrolase_Mn_BS"/>
</dbReference>
<dbReference type="EMBL" id="JAIOUQ010000003">
    <property type="protein sequence ID" value="MBZ2165038.1"/>
    <property type="molecule type" value="Genomic_DNA"/>
</dbReference>
<keyword evidence="7" id="KW-1185">Reference proteome</keyword>
<dbReference type="PROSITE" id="PS01053">
    <property type="entry name" value="ARGINASE_1"/>
    <property type="match status" value="1"/>
</dbReference>
<reference evidence="7" key="1">
    <citation type="journal article" date="2022" name="Microbiol. Resour. Announc.">
        <title>Draft Genome Sequence of a Methanogenic Archaeon from West Spitsbergen Permafrost.</title>
        <authorList>
            <person name="Trubitsyn V."/>
            <person name="Rivkina E."/>
            <person name="Shcherbakova V."/>
        </authorList>
    </citation>
    <scope>NUCLEOTIDE SEQUENCE [LARGE SCALE GENOMIC DNA]</scope>
    <source>
        <strain evidence="7">VT</strain>
    </source>
</reference>
<feature type="binding site" evidence="4">
    <location>
        <position position="235"/>
    </location>
    <ligand>
        <name>Mn(2+)</name>
        <dbReference type="ChEBI" id="CHEBI:29035"/>
        <label>1</label>
    </ligand>
</feature>
<feature type="binding site" evidence="4">
    <location>
        <position position="129"/>
    </location>
    <ligand>
        <name>Mn(2+)</name>
        <dbReference type="ChEBI" id="CHEBI:29035"/>
        <label>1</label>
    </ligand>
</feature>
<dbReference type="Gene3D" id="3.40.800.10">
    <property type="entry name" value="Ureohydrolase domain"/>
    <property type="match status" value="1"/>
</dbReference>
<dbReference type="GO" id="GO:0008783">
    <property type="term" value="F:agmatinase activity"/>
    <property type="evidence" value="ECO:0007669"/>
    <property type="project" value="UniProtKB-EC"/>
</dbReference>
<dbReference type="NCBIfam" id="TIGR01230">
    <property type="entry name" value="agmatinase"/>
    <property type="match status" value="1"/>
</dbReference>
<dbReference type="PANTHER" id="PTHR11358:SF26">
    <property type="entry name" value="GUANIDINO ACID HYDROLASE, MITOCHONDRIAL"/>
    <property type="match status" value="1"/>
</dbReference>
<dbReference type="Proteomes" id="UP000825933">
    <property type="component" value="Unassembled WGS sequence"/>
</dbReference>
<dbReference type="PROSITE" id="PS51409">
    <property type="entry name" value="ARGINASE_2"/>
    <property type="match status" value="1"/>
</dbReference>
<dbReference type="Pfam" id="PF00491">
    <property type="entry name" value="Arginase"/>
    <property type="match status" value="1"/>
</dbReference>
<dbReference type="PANTHER" id="PTHR11358">
    <property type="entry name" value="ARGINASE/AGMATINASE"/>
    <property type="match status" value="1"/>
</dbReference>
<dbReference type="InterPro" id="IPR005925">
    <property type="entry name" value="Agmatinase-rel"/>
</dbReference>
<evidence type="ECO:0000256" key="3">
    <source>
        <dbReference type="ARBA" id="ARBA00022801"/>
    </source>
</evidence>
<sequence>MNHYNIENKFPYLGIPTFYNYPHSKDLNGIDMAIVGVPFDHGTTNRPGTRFGPRAIRNASQNYGIYLDPKYGAYDTELKKHIMGGVKAVDYGDVPILPTHTHTNMSMIKATLKNIVDKHVFPVVFGGDHTITAPLLEAFDVPLDVVHFDTHLDFVDGSENMKFSHSNPLKRASELENVNNITQIGIRGFTDFESNYEESLNYGSKIITASEVFKNGTSWVLNQIPKSDNLYVTFDIDVLDPSIAPGTGTPEPGGLNYFQMKELLINLYLKGEIKGLDIVEVNPLFDVSEMTSLLASRLVFDFLGSIF</sequence>
<evidence type="ECO:0000256" key="2">
    <source>
        <dbReference type="ARBA" id="ARBA00022723"/>
    </source>
</evidence>
<dbReference type="InterPro" id="IPR023696">
    <property type="entry name" value="Ureohydrolase_dom_sf"/>
</dbReference>
<evidence type="ECO:0000256" key="5">
    <source>
        <dbReference type="RuleBase" id="RU003684"/>
    </source>
</evidence>
<evidence type="ECO:0000313" key="6">
    <source>
        <dbReference type="EMBL" id="MBZ2165038.1"/>
    </source>
</evidence>
<dbReference type="AlphaFoldDB" id="A0A8T5UMF3"/>
<keyword evidence="3 5" id="KW-0378">Hydrolase</keyword>
<dbReference type="GO" id="GO:0046872">
    <property type="term" value="F:metal ion binding"/>
    <property type="evidence" value="ECO:0007669"/>
    <property type="project" value="UniProtKB-KW"/>
</dbReference>
<evidence type="ECO:0000313" key="7">
    <source>
        <dbReference type="Proteomes" id="UP000825933"/>
    </source>
</evidence>
<dbReference type="EC" id="3.5.3.11" evidence="6"/>
<comment type="similarity">
    <text evidence="1">Belongs to the arginase family. Agmatinase subfamily.</text>
</comment>
<gene>
    <name evidence="6" type="primary">speB</name>
    <name evidence="6" type="ORF">K8N75_03130</name>
</gene>
<keyword evidence="2 4" id="KW-0479">Metal-binding</keyword>
<feature type="binding site" evidence="4">
    <location>
        <position position="153"/>
    </location>
    <ligand>
        <name>Mn(2+)</name>
        <dbReference type="ChEBI" id="CHEBI:29035"/>
        <label>1</label>
    </ligand>
</feature>
<dbReference type="InterPro" id="IPR006035">
    <property type="entry name" value="Ureohydrolase"/>
</dbReference>
<accession>A0A8T5UMF3</accession>
<comment type="cofactor">
    <cofactor evidence="4">
        <name>Mn(2+)</name>
        <dbReference type="ChEBI" id="CHEBI:29035"/>
    </cofactor>
    <text evidence="4">Binds 2 manganese ions per subunit.</text>
</comment>
<keyword evidence="4" id="KW-0464">Manganese</keyword>
<evidence type="ECO:0000256" key="1">
    <source>
        <dbReference type="ARBA" id="ARBA00009227"/>
    </source>
</evidence>
<protein>
    <submittedName>
        <fullName evidence="6">Agmatinase</fullName>
        <ecNumber evidence="6">3.5.3.11</ecNumber>
    </submittedName>
</protein>
<dbReference type="GO" id="GO:0033389">
    <property type="term" value="P:putrescine biosynthetic process from arginine, via agmatine"/>
    <property type="evidence" value="ECO:0007669"/>
    <property type="project" value="TreeGrafter"/>
</dbReference>
<evidence type="ECO:0000256" key="4">
    <source>
        <dbReference type="PIRSR" id="PIRSR036979-1"/>
    </source>
</evidence>
<dbReference type="CDD" id="cd11589">
    <property type="entry name" value="Agmatinase_like_1"/>
    <property type="match status" value="1"/>
</dbReference>
<dbReference type="PIRSF" id="PIRSF036979">
    <property type="entry name" value="Arginase"/>
    <property type="match status" value="1"/>
</dbReference>
<organism evidence="6 7">
    <name type="scientific">Methanobacterium spitsbergense</name>
    <dbReference type="NCBI Taxonomy" id="2874285"/>
    <lineage>
        <taxon>Archaea</taxon>
        <taxon>Methanobacteriati</taxon>
        <taxon>Methanobacteriota</taxon>
        <taxon>Methanomada group</taxon>
        <taxon>Methanobacteria</taxon>
        <taxon>Methanobacteriales</taxon>
        <taxon>Methanobacteriaceae</taxon>
        <taxon>Methanobacterium</taxon>
    </lineage>
</organism>
<dbReference type="RefSeq" id="WP_223790670.1">
    <property type="nucleotide sequence ID" value="NZ_JAIOUQ010000003.1"/>
</dbReference>
<name>A0A8T5UMF3_9EURY</name>
<feature type="binding site" evidence="4">
    <location>
        <position position="149"/>
    </location>
    <ligand>
        <name>Mn(2+)</name>
        <dbReference type="ChEBI" id="CHEBI:29035"/>
        <label>1</label>
    </ligand>
</feature>
<dbReference type="SUPFAM" id="SSF52768">
    <property type="entry name" value="Arginase/deacetylase"/>
    <property type="match status" value="1"/>
</dbReference>
<feature type="binding site" evidence="4">
    <location>
        <position position="151"/>
    </location>
    <ligand>
        <name>Mn(2+)</name>
        <dbReference type="ChEBI" id="CHEBI:29035"/>
        <label>1</label>
    </ligand>
</feature>
<comment type="caution">
    <text evidence="6">The sequence shown here is derived from an EMBL/GenBank/DDBJ whole genome shotgun (WGS) entry which is preliminary data.</text>
</comment>
<feature type="binding site" evidence="4">
    <location>
        <position position="237"/>
    </location>
    <ligand>
        <name>Mn(2+)</name>
        <dbReference type="ChEBI" id="CHEBI:29035"/>
        <label>1</label>
    </ligand>
</feature>